<protein>
    <recommendedName>
        <fullName evidence="1">Calcineurin-like phosphoesterase domain-containing protein</fullName>
    </recommendedName>
</protein>
<proteinExistence type="predicted"/>
<dbReference type="PANTHER" id="PTHR46546">
    <property type="entry name" value="SHEWANELLA-LIKE PROTEIN PHOSPHATASE 1"/>
    <property type="match status" value="1"/>
</dbReference>
<dbReference type="InterPro" id="IPR029052">
    <property type="entry name" value="Metallo-depent_PP-like"/>
</dbReference>
<evidence type="ECO:0000313" key="3">
    <source>
        <dbReference type="Proteomes" id="UP000241421"/>
    </source>
</evidence>
<name>A0A2U2HMZ1_9BURK</name>
<dbReference type="Proteomes" id="UP000241421">
    <property type="component" value="Unassembled WGS sequence"/>
</dbReference>
<dbReference type="PANTHER" id="PTHR46546:SF4">
    <property type="entry name" value="SHEWANELLA-LIKE PROTEIN PHOSPHATASE 1"/>
    <property type="match status" value="1"/>
</dbReference>
<dbReference type="AlphaFoldDB" id="A0A2U2HMZ1"/>
<gene>
    <name evidence="2" type="ORF">C7C56_009550</name>
</gene>
<evidence type="ECO:0000259" key="1">
    <source>
        <dbReference type="Pfam" id="PF00149"/>
    </source>
</evidence>
<feature type="domain" description="Calcineurin-like phosphoesterase" evidence="1">
    <location>
        <begin position="18"/>
        <end position="238"/>
    </location>
</feature>
<organism evidence="2 3">
    <name type="scientific">Massilia glaciei</name>
    <dbReference type="NCBI Taxonomy" id="1524097"/>
    <lineage>
        <taxon>Bacteria</taxon>
        <taxon>Pseudomonadati</taxon>
        <taxon>Pseudomonadota</taxon>
        <taxon>Betaproteobacteria</taxon>
        <taxon>Burkholderiales</taxon>
        <taxon>Oxalobacteraceae</taxon>
        <taxon>Telluria group</taxon>
        <taxon>Massilia</taxon>
    </lineage>
</organism>
<dbReference type="Pfam" id="PF00149">
    <property type="entry name" value="Metallophos"/>
    <property type="match status" value="1"/>
</dbReference>
<dbReference type="Gene3D" id="3.60.21.10">
    <property type="match status" value="1"/>
</dbReference>
<comment type="caution">
    <text evidence="2">The sequence shown here is derived from an EMBL/GenBank/DDBJ whole genome shotgun (WGS) entry which is preliminary data.</text>
</comment>
<dbReference type="GO" id="GO:0016787">
    <property type="term" value="F:hydrolase activity"/>
    <property type="evidence" value="ECO:0007669"/>
    <property type="project" value="InterPro"/>
</dbReference>
<sequence length="320" mass="34407">MLGEAPKVPAEVAQMPAKVVALSDIEGNVTFLDAALAKLEISDANGAWKFGSNQLVIVGDSVDRGRDVFAVLWRLYNLSQQAHAAGGAVHVLLGNHEQYMLMGRVKSVNLEHAHGALRLGGLKSAFGADTILGEWLRQLPVLVKIGPVLFTHGGISPEVAAKNLTIAQINGAMSGYWRGTTAASPQLEAAIGLGGLTQYRGYVRGKEFNLRVPTDQDVSDVLKAYGASTMVVGHTVVPKVAGQYNGRVFAIDVNDDTSATEVLVFEDGVARVVDFGVIRHVDPQQVTTLRPIMLTDSADWRALWALVTRTHELTKVPHPY</sequence>
<dbReference type="EMBL" id="PXWF02000124">
    <property type="protein sequence ID" value="PWF48878.1"/>
    <property type="molecule type" value="Genomic_DNA"/>
</dbReference>
<dbReference type="SUPFAM" id="SSF56300">
    <property type="entry name" value="Metallo-dependent phosphatases"/>
    <property type="match status" value="1"/>
</dbReference>
<keyword evidence="3" id="KW-1185">Reference proteome</keyword>
<reference evidence="2 3" key="1">
    <citation type="submission" date="2018-04" db="EMBL/GenBank/DDBJ databases">
        <title>Massilia violaceinigra sp. nov., a novel purple-pigmented bacterium isolated from Tianshan glacier, Xinjiang, China.</title>
        <authorList>
            <person name="Wang H."/>
        </authorList>
    </citation>
    <scope>NUCLEOTIDE SEQUENCE [LARGE SCALE GENOMIC DNA]</scope>
    <source>
        <strain evidence="2 3">B448-2</strain>
    </source>
</reference>
<accession>A0A2U2HMZ1</accession>
<evidence type="ECO:0000313" key="2">
    <source>
        <dbReference type="EMBL" id="PWF48878.1"/>
    </source>
</evidence>
<dbReference type="InterPro" id="IPR004843">
    <property type="entry name" value="Calcineurin-like_PHP"/>
</dbReference>